<dbReference type="WBParaSite" id="nRc.2.0.1.t17130-RA">
    <property type="protein sequence ID" value="nRc.2.0.1.t17130-RA"/>
    <property type="gene ID" value="nRc.2.0.1.g17130"/>
</dbReference>
<feature type="region of interest" description="Disordered" evidence="1">
    <location>
        <begin position="120"/>
        <end position="220"/>
    </location>
</feature>
<feature type="compositionally biased region" description="Polar residues" evidence="1">
    <location>
        <begin position="154"/>
        <end position="166"/>
    </location>
</feature>
<evidence type="ECO:0000313" key="3">
    <source>
        <dbReference type="WBParaSite" id="nRc.2.0.1.t17130-RA"/>
    </source>
</evidence>
<proteinExistence type="predicted"/>
<feature type="compositionally biased region" description="Polar residues" evidence="1">
    <location>
        <begin position="123"/>
        <end position="145"/>
    </location>
</feature>
<name>A0A915ITE1_ROMCU</name>
<feature type="compositionally biased region" description="Low complexity" evidence="1">
    <location>
        <begin position="7"/>
        <end position="23"/>
    </location>
</feature>
<feature type="compositionally biased region" description="Polar residues" evidence="1">
    <location>
        <begin position="47"/>
        <end position="57"/>
    </location>
</feature>
<sequence length="295" mass="30733">MSGEGGSKSTTSSSKQTGDQSSQANVVGGATAAPKRREPLTIPAKGPSTQPSSLLNNALPQLSLVPSSNTAKLTAITGGNPMGVGTGSDTVVQPKQLSSASGNVQPPPLTGLKTRIGLISPANGPSTQPDSPPNNALPQLLSGFNTAPLAVGSRSRQQSSLPNSFVKSGVSGSGNLPKEPSPPLTVGVAIPNQPSVRPGSDRRPSSAGLGPIGVPTMIKPRDGRESIINGPLPHKPAQLNINGVQQASVPGLVMLGDQDRRLAEDIWRGNRKPNRYLIYITDWQRFKNRRSEYRD</sequence>
<feature type="region of interest" description="Disordered" evidence="1">
    <location>
        <begin position="1"/>
        <end position="57"/>
    </location>
</feature>
<feature type="region of interest" description="Disordered" evidence="1">
    <location>
        <begin position="75"/>
        <end position="108"/>
    </location>
</feature>
<accession>A0A915ITE1</accession>
<evidence type="ECO:0000256" key="1">
    <source>
        <dbReference type="SAM" id="MobiDB-lite"/>
    </source>
</evidence>
<organism evidence="2 3">
    <name type="scientific">Romanomermis culicivorax</name>
    <name type="common">Nematode worm</name>
    <dbReference type="NCBI Taxonomy" id="13658"/>
    <lineage>
        <taxon>Eukaryota</taxon>
        <taxon>Metazoa</taxon>
        <taxon>Ecdysozoa</taxon>
        <taxon>Nematoda</taxon>
        <taxon>Enoplea</taxon>
        <taxon>Dorylaimia</taxon>
        <taxon>Mermithida</taxon>
        <taxon>Mermithoidea</taxon>
        <taxon>Mermithidae</taxon>
        <taxon>Romanomermis</taxon>
    </lineage>
</organism>
<dbReference type="Proteomes" id="UP000887565">
    <property type="component" value="Unplaced"/>
</dbReference>
<evidence type="ECO:0000313" key="2">
    <source>
        <dbReference type="Proteomes" id="UP000887565"/>
    </source>
</evidence>
<protein>
    <submittedName>
        <fullName evidence="3">Uncharacterized protein</fullName>
    </submittedName>
</protein>
<feature type="compositionally biased region" description="Polar residues" evidence="1">
    <location>
        <begin position="87"/>
        <end position="104"/>
    </location>
</feature>
<keyword evidence="2" id="KW-1185">Reference proteome</keyword>
<dbReference type="AlphaFoldDB" id="A0A915ITE1"/>
<reference evidence="3" key="1">
    <citation type="submission" date="2022-11" db="UniProtKB">
        <authorList>
            <consortium name="WormBaseParasite"/>
        </authorList>
    </citation>
    <scope>IDENTIFICATION</scope>
</reference>